<evidence type="ECO:0000313" key="2">
    <source>
        <dbReference type="EMBL" id="RFU41489.1"/>
    </source>
</evidence>
<dbReference type="OrthoDB" id="3486220at2"/>
<organism evidence="2 3">
    <name type="scientific">Actinomadura logoneensis</name>
    <dbReference type="NCBI Taxonomy" id="2293572"/>
    <lineage>
        <taxon>Bacteria</taxon>
        <taxon>Bacillati</taxon>
        <taxon>Actinomycetota</taxon>
        <taxon>Actinomycetes</taxon>
        <taxon>Streptosporangiales</taxon>
        <taxon>Thermomonosporaceae</taxon>
        <taxon>Actinomadura</taxon>
    </lineage>
</organism>
<dbReference type="AlphaFoldDB" id="A0A372JNF8"/>
<dbReference type="EMBL" id="QURH01000208">
    <property type="protein sequence ID" value="RFU41489.1"/>
    <property type="molecule type" value="Genomic_DNA"/>
</dbReference>
<evidence type="ECO:0000256" key="1">
    <source>
        <dbReference type="SAM" id="SignalP"/>
    </source>
</evidence>
<proteinExistence type="predicted"/>
<keyword evidence="1" id="KW-0732">Signal</keyword>
<protein>
    <submittedName>
        <fullName evidence="2">Uncharacterized protein</fullName>
    </submittedName>
</protein>
<evidence type="ECO:0000313" key="3">
    <source>
        <dbReference type="Proteomes" id="UP000261811"/>
    </source>
</evidence>
<dbReference type="RefSeq" id="WP_117357475.1">
    <property type="nucleotide sequence ID" value="NZ_QURH01000208.1"/>
</dbReference>
<reference evidence="2 3" key="1">
    <citation type="submission" date="2018-08" db="EMBL/GenBank/DDBJ databases">
        <title>Actinomadura jelena sp. nov., a novel Actinomycete isolated from soil in Chad.</title>
        <authorList>
            <person name="Shi L."/>
        </authorList>
    </citation>
    <scope>NUCLEOTIDE SEQUENCE [LARGE SCALE GENOMIC DNA]</scope>
    <source>
        <strain evidence="2 3">NEAU-G17</strain>
    </source>
</reference>
<feature type="chain" id="PRO_5039090817" evidence="1">
    <location>
        <begin position="21"/>
        <end position="149"/>
    </location>
</feature>
<accession>A0A372JNF8</accession>
<name>A0A372JNF8_9ACTN</name>
<keyword evidence="3" id="KW-1185">Reference proteome</keyword>
<dbReference type="Proteomes" id="UP000261811">
    <property type="component" value="Unassembled WGS sequence"/>
</dbReference>
<gene>
    <name evidence="2" type="ORF">DZF91_11555</name>
</gene>
<comment type="caution">
    <text evidence="2">The sequence shown here is derived from an EMBL/GenBank/DDBJ whole genome shotgun (WGS) entry which is preliminary data.</text>
</comment>
<feature type="signal peptide" evidence="1">
    <location>
        <begin position="1"/>
        <end position="20"/>
    </location>
</feature>
<sequence>MPVFSLVGTAALAAVLTVTAPDAAPPPCKLTGKHPAKVKVGLATIDKDGKTLEVPVLYSCSDATHVGVGAGQPPRPKQGKPKYDRVGGGFITATCDGKLQNTTIKADPQRTFTGAWEKGKAATVGANVVLHQDKCVYILASDVKDESLR</sequence>